<dbReference type="SUPFAM" id="SSF160935">
    <property type="entry name" value="VPA0735-like"/>
    <property type="match status" value="1"/>
</dbReference>
<keyword evidence="4" id="KW-1185">Reference proteome</keyword>
<evidence type="ECO:0000313" key="4">
    <source>
        <dbReference type="Proteomes" id="UP000295818"/>
    </source>
</evidence>
<name>A0ABY2B986_9ACTN</name>
<dbReference type="Proteomes" id="UP000295818">
    <property type="component" value="Unassembled WGS sequence"/>
</dbReference>
<protein>
    <submittedName>
        <fullName evidence="3">Uncharacterized protein DUF1254</fullName>
    </submittedName>
</protein>
<dbReference type="EMBL" id="SLWM01000026">
    <property type="protein sequence ID" value="TCO12319.1"/>
    <property type="molecule type" value="Genomic_DNA"/>
</dbReference>
<dbReference type="Gene3D" id="2.60.40.1610">
    <property type="entry name" value="Domain of unknown function DUF1254"/>
    <property type="match status" value="1"/>
</dbReference>
<gene>
    <name evidence="3" type="ORF">EV644_12662</name>
</gene>
<feature type="region of interest" description="Disordered" evidence="1">
    <location>
        <begin position="142"/>
        <end position="169"/>
    </location>
</feature>
<sequence>MPGPGGVSKTPVPAAITTPSAPVAVLTVNADTVYYLAFLDLSDGPLVVETPPDALGVIDLRAILDDAVAVGNAASRTLGMGAHPTEGSRYYDGDSAWWISLWVGGFEFTNPPPEITKDGIKPCPNKGARRLHSRTSFFSTATGITPAIHPPRRPRPRAASPPGVTPSAVAGDIVRKTGTSYVVRSSVRHWPRSVCGIRPTDSVWTSCGRSSCRSPDQRRDRGI</sequence>
<evidence type="ECO:0000256" key="1">
    <source>
        <dbReference type="SAM" id="MobiDB-lite"/>
    </source>
</evidence>
<evidence type="ECO:0000259" key="2">
    <source>
        <dbReference type="Pfam" id="PF06863"/>
    </source>
</evidence>
<dbReference type="Pfam" id="PF06863">
    <property type="entry name" value="DUF1254"/>
    <property type="match status" value="1"/>
</dbReference>
<dbReference type="InterPro" id="IPR037050">
    <property type="entry name" value="DUF1254_sf"/>
</dbReference>
<organism evidence="3 4">
    <name type="scientific">Kribbella orskensis</name>
    <dbReference type="NCBI Taxonomy" id="2512216"/>
    <lineage>
        <taxon>Bacteria</taxon>
        <taxon>Bacillati</taxon>
        <taxon>Actinomycetota</taxon>
        <taxon>Actinomycetes</taxon>
        <taxon>Propionibacteriales</taxon>
        <taxon>Kribbellaceae</taxon>
        <taxon>Kribbella</taxon>
    </lineage>
</organism>
<evidence type="ECO:0000313" key="3">
    <source>
        <dbReference type="EMBL" id="TCO12319.1"/>
    </source>
</evidence>
<proteinExistence type="predicted"/>
<comment type="caution">
    <text evidence="3">The sequence shown here is derived from an EMBL/GenBank/DDBJ whole genome shotgun (WGS) entry which is preliminary data.</text>
</comment>
<accession>A0ABY2B986</accession>
<feature type="domain" description="DUF1254" evidence="2">
    <location>
        <begin position="23"/>
        <end position="52"/>
    </location>
</feature>
<reference evidence="3 4" key="1">
    <citation type="journal article" date="2015" name="Stand. Genomic Sci.">
        <title>Genomic Encyclopedia of Bacterial and Archaeal Type Strains, Phase III: the genomes of soil and plant-associated and newly described type strains.</title>
        <authorList>
            <person name="Whitman W.B."/>
            <person name="Woyke T."/>
            <person name="Klenk H.P."/>
            <person name="Zhou Y."/>
            <person name="Lilburn T.G."/>
            <person name="Beck B.J."/>
            <person name="De Vos P."/>
            <person name="Vandamme P."/>
            <person name="Eisen J.A."/>
            <person name="Garrity G."/>
            <person name="Hugenholtz P."/>
            <person name="Kyrpides N.C."/>
        </authorList>
    </citation>
    <scope>NUCLEOTIDE SEQUENCE [LARGE SCALE GENOMIC DNA]</scope>
    <source>
        <strain evidence="3 4">VKM Ac-2538</strain>
    </source>
</reference>
<dbReference type="InterPro" id="IPR010679">
    <property type="entry name" value="DUF1254"/>
</dbReference>